<keyword evidence="3" id="KW-0175">Coiled coil</keyword>
<proteinExistence type="predicted"/>
<feature type="compositionally biased region" description="Pro residues" evidence="4">
    <location>
        <begin position="808"/>
        <end position="819"/>
    </location>
</feature>
<dbReference type="CDD" id="cd00067">
    <property type="entry name" value="GAL4"/>
    <property type="match status" value="1"/>
</dbReference>
<feature type="repeat" description="ANK" evidence="2">
    <location>
        <begin position="1011"/>
        <end position="1043"/>
    </location>
</feature>
<feature type="region of interest" description="Disordered" evidence="4">
    <location>
        <begin position="808"/>
        <end position="975"/>
    </location>
</feature>
<feature type="compositionally biased region" description="Basic and acidic residues" evidence="4">
    <location>
        <begin position="473"/>
        <end position="486"/>
    </location>
</feature>
<comment type="caution">
    <text evidence="6">The sequence shown here is derived from an EMBL/GenBank/DDBJ whole genome shotgun (WGS) entry which is preliminary data.</text>
</comment>
<feature type="domain" description="Zn(2)-C6 fungal-type" evidence="5">
    <location>
        <begin position="51"/>
        <end position="80"/>
    </location>
</feature>
<dbReference type="GO" id="GO:0000981">
    <property type="term" value="F:DNA-binding transcription factor activity, RNA polymerase II-specific"/>
    <property type="evidence" value="ECO:0007669"/>
    <property type="project" value="InterPro"/>
</dbReference>
<dbReference type="InterPro" id="IPR036770">
    <property type="entry name" value="Ankyrin_rpt-contain_sf"/>
</dbReference>
<dbReference type="Pfam" id="PF00023">
    <property type="entry name" value="Ank"/>
    <property type="match status" value="1"/>
</dbReference>
<dbReference type="AlphaFoldDB" id="A0A8H5KSV7"/>
<dbReference type="SUPFAM" id="SSF48403">
    <property type="entry name" value="Ankyrin repeat"/>
    <property type="match status" value="1"/>
</dbReference>
<dbReference type="PROSITE" id="PS50297">
    <property type="entry name" value="ANK_REP_REGION"/>
    <property type="match status" value="2"/>
</dbReference>
<dbReference type="Gene3D" id="1.25.40.20">
    <property type="entry name" value="Ankyrin repeat-containing domain"/>
    <property type="match status" value="2"/>
</dbReference>
<dbReference type="InterPro" id="IPR036864">
    <property type="entry name" value="Zn2-C6_fun-type_DNA-bd_sf"/>
</dbReference>
<dbReference type="Pfam" id="PF12796">
    <property type="entry name" value="Ank_2"/>
    <property type="match status" value="1"/>
</dbReference>
<organism evidence="6 7">
    <name type="scientific">Fusarium pseudoanthophilum</name>
    <dbReference type="NCBI Taxonomy" id="48495"/>
    <lineage>
        <taxon>Eukaryota</taxon>
        <taxon>Fungi</taxon>
        <taxon>Dikarya</taxon>
        <taxon>Ascomycota</taxon>
        <taxon>Pezizomycotina</taxon>
        <taxon>Sordariomycetes</taxon>
        <taxon>Hypocreomycetidae</taxon>
        <taxon>Hypocreales</taxon>
        <taxon>Nectriaceae</taxon>
        <taxon>Fusarium</taxon>
        <taxon>Fusarium fujikuroi species complex</taxon>
    </lineage>
</organism>
<feature type="compositionally biased region" description="Low complexity" evidence="4">
    <location>
        <begin position="552"/>
        <end position="561"/>
    </location>
</feature>
<feature type="compositionally biased region" description="Basic and acidic residues" evidence="4">
    <location>
        <begin position="580"/>
        <end position="593"/>
    </location>
</feature>
<evidence type="ECO:0000313" key="7">
    <source>
        <dbReference type="Proteomes" id="UP000544095"/>
    </source>
</evidence>
<evidence type="ECO:0000256" key="1">
    <source>
        <dbReference type="ARBA" id="ARBA00023242"/>
    </source>
</evidence>
<feature type="compositionally biased region" description="Basic and acidic residues" evidence="4">
    <location>
        <begin position="532"/>
        <end position="541"/>
    </location>
</feature>
<dbReference type="EMBL" id="JAAOAR010000571">
    <property type="protein sequence ID" value="KAF5577891.1"/>
    <property type="molecule type" value="Genomic_DNA"/>
</dbReference>
<feature type="repeat" description="ANK" evidence="2">
    <location>
        <begin position="1044"/>
        <end position="1066"/>
    </location>
</feature>
<dbReference type="SUPFAM" id="SSF57701">
    <property type="entry name" value="Zn2/Cys6 DNA-binding domain"/>
    <property type="match status" value="1"/>
</dbReference>
<keyword evidence="2" id="KW-0040">ANK repeat</keyword>
<dbReference type="InterPro" id="IPR053178">
    <property type="entry name" value="Osmoadaptation_assoc"/>
</dbReference>
<reference evidence="6 7" key="1">
    <citation type="submission" date="2020-05" db="EMBL/GenBank/DDBJ databases">
        <title>Identification and distribution of gene clusters putatively required for synthesis of sphingolipid metabolism inhibitors in phylogenetically diverse species of the filamentous fungus Fusarium.</title>
        <authorList>
            <person name="Kim H.-S."/>
            <person name="Busman M."/>
            <person name="Brown D.W."/>
            <person name="Divon H."/>
            <person name="Uhlig S."/>
            <person name="Proctor R.H."/>
        </authorList>
    </citation>
    <scope>NUCLEOTIDE SEQUENCE [LARGE SCALE GENOMIC DNA]</scope>
    <source>
        <strain evidence="6 7">NRRL 25211</strain>
    </source>
</reference>
<protein>
    <recommendedName>
        <fullName evidence="5">Zn(2)-C6 fungal-type domain-containing protein</fullName>
    </recommendedName>
</protein>
<dbReference type="PROSITE" id="PS50048">
    <property type="entry name" value="ZN2_CY6_FUNGAL_2"/>
    <property type="match status" value="1"/>
</dbReference>
<dbReference type="SMART" id="SM00248">
    <property type="entry name" value="ANK"/>
    <property type="match status" value="3"/>
</dbReference>
<evidence type="ECO:0000256" key="4">
    <source>
        <dbReference type="SAM" id="MobiDB-lite"/>
    </source>
</evidence>
<name>A0A8H5KSV7_9HYPO</name>
<keyword evidence="1" id="KW-0539">Nucleus</keyword>
<feature type="repeat" description="ANK" evidence="2">
    <location>
        <begin position="1078"/>
        <end position="1116"/>
    </location>
</feature>
<accession>A0A8H5KSV7</accession>
<evidence type="ECO:0000259" key="5">
    <source>
        <dbReference type="PROSITE" id="PS50048"/>
    </source>
</evidence>
<dbReference type="GO" id="GO:0008270">
    <property type="term" value="F:zinc ion binding"/>
    <property type="evidence" value="ECO:0007669"/>
    <property type="project" value="InterPro"/>
</dbReference>
<feature type="compositionally biased region" description="Pro residues" evidence="4">
    <location>
        <begin position="542"/>
        <end position="551"/>
    </location>
</feature>
<feature type="coiled-coil region" evidence="3">
    <location>
        <begin position="725"/>
        <end position="789"/>
    </location>
</feature>
<dbReference type="PROSITE" id="PS50088">
    <property type="entry name" value="ANK_REPEAT"/>
    <property type="match status" value="3"/>
</dbReference>
<sequence length="1160" mass="129109">MPNSSRSIDAILSINPRFPRRVTTCINSSHPTRKMEKMPVGPFDRRKKRSRCLACAASHLKCSGSVPCSNCVRRRVDCAFEKQKAKQIWINQDESGKKTVARVSAGACKSQPPRLVTIATGDQIYYLSHYFDTFLRRNNCNPKVDIFTDVIAFMKDQESGTFLHDAVLSLGAMQAVKLNASEGVDPSKTYNLAVHHYSKSVLGLRNALEKFDQEPSARHRILWTTHLLGLFELMTDATGEGWIQHLVHGTSKALVAAGPTSCQSGHGQRFFTEIRIFEVCRAIIFNESTFLAKPDWRCLTREMRAKEQGNSDSLDELLDLIVSCSTLRVRAINLIYHSDTDDVGLPKRLDEAFDVAQEGFRLRQSLIDWDAKDGSKQQTSESTSGSFSSLTKAFFAATSIYLSGVFDYEIPYWQDKGIVAPNLSEEEIQMHVVNILTHTNTVLRRDSGFRSVSPQARPPPPAPVQRALRRRMTRDSDLMSEDESRPTSRRRSPTPERRQKLRPYGTETPRFQHSPKPAVARPPMRSYPTESSRPDPRRRPSYEPPPSPRRPPGAGKRSPPSAYRPAPHLAADMLRGRPRSRGDSPLRSHERPETVSNSRRPSYSGAGNSQPSSRRHSVKSPEQKETKPAEKPADNEPKKKGFDFMKHFPQAVAAYAGIEALGKHADTAKEWTDWFMKLQKTPEEIHELSAKATTARDTITQIQKTLEARPDIIEGDDAKPMRRQIDEAIRNATAALDEMTKLLQEISSDGLEGTMFGGLEEFYNSYKYKDEWEEKIKLADGELEKQLAALSKLMVNIYSRALMKPAPPGLNNPVPPPAPGQSSDSPDARRSSATQPSSKSRAGSIDLDPPPVGRYRKSVDEDAARSAPSNVSTEPKVETAKDAAPEVKPTEPEKDAGEPEAQKNSDDAPPESPKGVKLKVDDDLADLPKPSPKAESAQPAEVSNVPEVPLKKEEPTGIKPAQPTPVEAKPPKPPAPIEDPEEILLDAAWDGDIQACNSALRHASPSTRDQNGFTPLHLAAERDHLAIAMLLLDASANPNARANGGRTPLHLAARYASAALVELLVDDAHADPNARTTDGRTPLHYAASVAEDGDDEKREVIRVLRDWKADPTIKDNKGRTARDVAQRRDFWDVSATLRRAEKRWEEEHHQNWFQRHGLKR</sequence>
<evidence type="ECO:0000256" key="3">
    <source>
        <dbReference type="SAM" id="Coils"/>
    </source>
</evidence>
<dbReference type="InterPro" id="IPR002110">
    <property type="entry name" value="Ankyrin_rpt"/>
</dbReference>
<dbReference type="InterPro" id="IPR001138">
    <property type="entry name" value="Zn2Cys6_DnaBD"/>
</dbReference>
<feature type="compositionally biased region" description="Basic and acidic residues" evidence="4">
    <location>
        <begin position="875"/>
        <end position="906"/>
    </location>
</feature>
<dbReference type="Proteomes" id="UP000544095">
    <property type="component" value="Unassembled WGS sequence"/>
</dbReference>
<feature type="compositionally biased region" description="Polar residues" evidence="4">
    <location>
        <begin position="594"/>
        <end position="612"/>
    </location>
</feature>
<evidence type="ECO:0000256" key="2">
    <source>
        <dbReference type="PROSITE-ProRule" id="PRU00023"/>
    </source>
</evidence>
<gene>
    <name evidence="6" type="ORF">FPANT_10199</name>
</gene>
<dbReference type="PANTHER" id="PTHR38111:SF2">
    <property type="entry name" value="FINGER DOMAIN PROTEIN, PUTATIVE (AFU_ORTHOLOGUE AFUA_1G01560)-RELATED"/>
    <property type="match status" value="1"/>
</dbReference>
<feature type="compositionally biased region" description="Basic and acidic residues" evidence="4">
    <location>
        <begin position="619"/>
        <end position="641"/>
    </location>
</feature>
<evidence type="ECO:0000313" key="6">
    <source>
        <dbReference type="EMBL" id="KAF5577891.1"/>
    </source>
</evidence>
<dbReference type="SMART" id="SM00066">
    <property type="entry name" value="GAL4"/>
    <property type="match status" value="1"/>
</dbReference>
<dbReference type="PANTHER" id="PTHR38111">
    <property type="entry name" value="ZN(2)-C6 FUNGAL-TYPE DOMAIN-CONTAINING PROTEIN-RELATED"/>
    <property type="match status" value="1"/>
</dbReference>
<feature type="region of interest" description="Disordered" evidence="4">
    <location>
        <begin position="448"/>
        <end position="641"/>
    </location>
</feature>
<keyword evidence="7" id="KW-1185">Reference proteome</keyword>